<evidence type="ECO:0000256" key="2">
    <source>
        <dbReference type="ARBA" id="ARBA00006706"/>
    </source>
</evidence>
<evidence type="ECO:0000256" key="7">
    <source>
        <dbReference type="RuleBase" id="RU004466"/>
    </source>
</evidence>
<dbReference type="GO" id="GO:0004659">
    <property type="term" value="F:prenyltransferase activity"/>
    <property type="evidence" value="ECO:0007669"/>
    <property type="project" value="InterPro"/>
</dbReference>
<dbReference type="RefSeq" id="WP_086435318.1">
    <property type="nucleotide sequence ID" value="NZ_FXWH01000003.1"/>
</dbReference>
<reference evidence="9" key="1">
    <citation type="submission" date="2017-04" db="EMBL/GenBank/DDBJ databases">
        <authorList>
            <person name="Varghese N."/>
            <person name="Submissions S."/>
        </authorList>
    </citation>
    <scope>NUCLEOTIDE SEQUENCE [LARGE SCALE GENOMIC DNA]</scope>
</reference>
<dbReference type="SUPFAM" id="SSF48576">
    <property type="entry name" value="Terpenoid synthases"/>
    <property type="match status" value="1"/>
</dbReference>
<proteinExistence type="inferred from homology"/>
<dbReference type="InterPro" id="IPR008949">
    <property type="entry name" value="Isoprenoid_synthase_dom_sf"/>
</dbReference>
<evidence type="ECO:0000256" key="6">
    <source>
        <dbReference type="ARBA" id="ARBA00023229"/>
    </source>
</evidence>
<comment type="similarity">
    <text evidence="2 7">Belongs to the FPP/GGPP synthase family.</text>
</comment>
<evidence type="ECO:0000256" key="3">
    <source>
        <dbReference type="ARBA" id="ARBA00022679"/>
    </source>
</evidence>
<keyword evidence="6" id="KW-0414">Isoprene biosynthesis</keyword>
<dbReference type="AlphaFoldDB" id="A0A1Y6FZC3"/>
<keyword evidence="4" id="KW-0479">Metal-binding</keyword>
<evidence type="ECO:0000313" key="8">
    <source>
        <dbReference type="EMBL" id="SMQ80425.1"/>
    </source>
</evidence>
<dbReference type="GO" id="GO:0008654">
    <property type="term" value="P:phospholipid biosynthetic process"/>
    <property type="evidence" value="ECO:0007669"/>
    <property type="project" value="UniProtKB-ARBA"/>
</dbReference>
<dbReference type="Pfam" id="PF00348">
    <property type="entry name" value="polyprenyl_synt"/>
    <property type="match status" value="1"/>
</dbReference>
<keyword evidence="9" id="KW-1185">Reference proteome</keyword>
<gene>
    <name evidence="8" type="ORF">SAMN06297229_2185</name>
</gene>
<dbReference type="GO" id="GO:0005737">
    <property type="term" value="C:cytoplasm"/>
    <property type="evidence" value="ECO:0007669"/>
    <property type="project" value="UniProtKB-ARBA"/>
</dbReference>
<dbReference type="PANTHER" id="PTHR43281">
    <property type="entry name" value="FARNESYL DIPHOSPHATE SYNTHASE"/>
    <property type="match status" value="1"/>
</dbReference>
<dbReference type="CDD" id="cd00685">
    <property type="entry name" value="Trans_IPPS_HT"/>
    <property type="match status" value="1"/>
</dbReference>
<dbReference type="NCBIfam" id="NF007877">
    <property type="entry name" value="PRK10581.1"/>
    <property type="match status" value="1"/>
</dbReference>
<dbReference type="GO" id="GO:0016114">
    <property type="term" value="P:terpenoid biosynthetic process"/>
    <property type="evidence" value="ECO:0007669"/>
    <property type="project" value="UniProtKB-ARBA"/>
</dbReference>
<dbReference type="PROSITE" id="PS00723">
    <property type="entry name" value="POLYPRENYL_SYNTHASE_1"/>
    <property type="match status" value="1"/>
</dbReference>
<dbReference type="EMBL" id="FXWH01000003">
    <property type="protein sequence ID" value="SMQ80425.1"/>
    <property type="molecule type" value="Genomic_DNA"/>
</dbReference>
<comment type="cofactor">
    <cofactor evidence="1">
        <name>Mg(2+)</name>
        <dbReference type="ChEBI" id="CHEBI:18420"/>
    </cofactor>
</comment>
<dbReference type="PROSITE" id="PS00444">
    <property type="entry name" value="POLYPRENYL_SYNTHASE_2"/>
    <property type="match status" value="1"/>
</dbReference>
<keyword evidence="5" id="KW-0460">Magnesium</keyword>
<name>A0A1Y6FZC3_9GAMM</name>
<accession>A0A1Y6FZC3</accession>
<dbReference type="Gene3D" id="1.10.600.10">
    <property type="entry name" value="Farnesyl Diphosphate Synthase"/>
    <property type="match status" value="1"/>
</dbReference>
<dbReference type="SFLD" id="SFLDG01017">
    <property type="entry name" value="Polyprenyl_Transferase_Like"/>
    <property type="match status" value="1"/>
</dbReference>
<sequence length="295" mass="31472">MALAQLLSPYQQRVDQCLREALVRWPSADHELQQAMEYALLLGGKRVRPVLTYLTGEACGAGSAALDSAATAIECIHAYSLVHDDLPAMDDDALRRGKPTVHIAFNEATAILAGDAMQTLAFQILTEPLAELAAPRQLQLVAALAQASGAAGMCGGQALDLAATGKQQTETELATMHRLKTGALIQAAITMGVLCGSDEAQQYQTDFAEFGAHLGLAFQVQDDVLDVVGDTQVLGKPQGSDSAAEKSTYVQLLGLDGARMQMQHLHDKALQALARIPYNTDKLSKLANILLTRDH</sequence>
<dbReference type="InterPro" id="IPR033749">
    <property type="entry name" value="Polyprenyl_synt_CS"/>
</dbReference>
<dbReference type="FunFam" id="1.10.600.10:FF:000001">
    <property type="entry name" value="Geranylgeranyl diphosphate synthase"/>
    <property type="match status" value="1"/>
</dbReference>
<organism evidence="8 9">
    <name type="scientific">Pseudidiomarina planktonica</name>
    <dbReference type="NCBI Taxonomy" id="1323738"/>
    <lineage>
        <taxon>Bacteria</taxon>
        <taxon>Pseudomonadati</taxon>
        <taxon>Pseudomonadota</taxon>
        <taxon>Gammaproteobacteria</taxon>
        <taxon>Alteromonadales</taxon>
        <taxon>Idiomarinaceae</taxon>
        <taxon>Pseudidiomarina</taxon>
    </lineage>
</organism>
<dbReference type="SFLD" id="SFLDS00005">
    <property type="entry name" value="Isoprenoid_Synthase_Type_I"/>
    <property type="match status" value="1"/>
</dbReference>
<protein>
    <submittedName>
        <fullName evidence="8">Farnesyl-diphosphate synthase</fullName>
    </submittedName>
</protein>
<evidence type="ECO:0000256" key="4">
    <source>
        <dbReference type="ARBA" id="ARBA00022723"/>
    </source>
</evidence>
<dbReference type="OrthoDB" id="9805316at2"/>
<dbReference type="InterPro" id="IPR000092">
    <property type="entry name" value="Polyprenyl_synt"/>
</dbReference>
<dbReference type="Proteomes" id="UP000194450">
    <property type="component" value="Unassembled WGS sequence"/>
</dbReference>
<dbReference type="PANTHER" id="PTHR43281:SF1">
    <property type="entry name" value="FARNESYL DIPHOSPHATE SYNTHASE"/>
    <property type="match status" value="1"/>
</dbReference>
<dbReference type="InterPro" id="IPR053378">
    <property type="entry name" value="Prenyl_diphosphate_synthase"/>
</dbReference>
<dbReference type="NCBIfam" id="NF045485">
    <property type="entry name" value="FPPsyn"/>
    <property type="match status" value="1"/>
</dbReference>
<evidence type="ECO:0000256" key="5">
    <source>
        <dbReference type="ARBA" id="ARBA00022842"/>
    </source>
</evidence>
<evidence type="ECO:0000313" key="9">
    <source>
        <dbReference type="Proteomes" id="UP000194450"/>
    </source>
</evidence>
<keyword evidence="3 7" id="KW-0808">Transferase</keyword>
<evidence type="ECO:0000256" key="1">
    <source>
        <dbReference type="ARBA" id="ARBA00001946"/>
    </source>
</evidence>
<dbReference type="GO" id="GO:0046872">
    <property type="term" value="F:metal ion binding"/>
    <property type="evidence" value="ECO:0007669"/>
    <property type="project" value="UniProtKB-KW"/>
</dbReference>